<name>A0A6J7AM41_9ZZZZ</name>
<evidence type="ECO:0000256" key="1">
    <source>
        <dbReference type="SAM" id="MobiDB-lite"/>
    </source>
</evidence>
<gene>
    <name evidence="2" type="ORF">UFOPK3164_01562</name>
</gene>
<protein>
    <submittedName>
        <fullName evidence="2">Unannotated protein</fullName>
    </submittedName>
</protein>
<accession>A0A6J7AM41</accession>
<reference evidence="2" key="1">
    <citation type="submission" date="2020-05" db="EMBL/GenBank/DDBJ databases">
        <authorList>
            <person name="Chiriac C."/>
            <person name="Salcher M."/>
            <person name="Ghai R."/>
            <person name="Kavagutti S V."/>
        </authorList>
    </citation>
    <scope>NUCLEOTIDE SEQUENCE</scope>
</reference>
<proteinExistence type="predicted"/>
<organism evidence="2">
    <name type="scientific">freshwater metagenome</name>
    <dbReference type="NCBI Taxonomy" id="449393"/>
    <lineage>
        <taxon>unclassified sequences</taxon>
        <taxon>metagenomes</taxon>
        <taxon>ecological metagenomes</taxon>
    </lineage>
</organism>
<feature type="region of interest" description="Disordered" evidence="1">
    <location>
        <begin position="51"/>
        <end position="77"/>
    </location>
</feature>
<sequence length="77" mass="8618">MSEITRVELLEIPAELIPRLSSSHRIVVIDRNVELMQGFLRLVERGRRDGEADLVRDGPGRPGQCVGSHCRSGSHTR</sequence>
<dbReference type="AlphaFoldDB" id="A0A6J7AM41"/>
<evidence type="ECO:0000313" key="2">
    <source>
        <dbReference type="EMBL" id="CAB4834011.1"/>
    </source>
</evidence>
<dbReference type="EMBL" id="CAFABE010000106">
    <property type="protein sequence ID" value="CAB4834011.1"/>
    <property type="molecule type" value="Genomic_DNA"/>
</dbReference>